<dbReference type="CDD" id="cd00555">
    <property type="entry name" value="Maf"/>
    <property type="match status" value="1"/>
</dbReference>
<dbReference type="InterPro" id="IPR003697">
    <property type="entry name" value="Maf-like"/>
</dbReference>
<comment type="caution">
    <text evidence="4">Lacks conserved residue(s) required for the propagation of feature annotation.</text>
</comment>
<comment type="cofactor">
    <cofactor evidence="1 4">
        <name>a divalent metal cation</name>
        <dbReference type="ChEBI" id="CHEBI:60240"/>
    </cofactor>
</comment>
<dbReference type="SUPFAM" id="SSF52972">
    <property type="entry name" value="ITPase-like"/>
    <property type="match status" value="1"/>
</dbReference>
<dbReference type="Pfam" id="PF02545">
    <property type="entry name" value="Maf"/>
    <property type="match status" value="1"/>
</dbReference>
<proteinExistence type="inferred from homology"/>
<dbReference type="Proteomes" id="UP000197424">
    <property type="component" value="Chromosome"/>
</dbReference>
<protein>
    <recommendedName>
        <fullName evidence="4">dTTP/UTP pyrophosphatase</fullName>
        <shortName evidence="4">dTTPase/UTPase</shortName>
        <ecNumber evidence="4">3.6.1.9</ecNumber>
    </recommendedName>
    <alternativeName>
        <fullName evidence="4">Nucleoside triphosphate pyrophosphatase</fullName>
    </alternativeName>
    <alternativeName>
        <fullName evidence="4">Nucleotide pyrophosphatase</fullName>
        <shortName evidence="4">Nucleotide PPase</shortName>
    </alternativeName>
</protein>
<dbReference type="PANTHER" id="PTHR43213:SF5">
    <property type="entry name" value="BIFUNCTIONAL DTTP_UTP PYROPHOSPHATASE_METHYLTRANSFERASE PROTEIN-RELATED"/>
    <property type="match status" value="1"/>
</dbReference>
<keyword evidence="3 4" id="KW-0546">Nucleotide metabolism</keyword>
<evidence type="ECO:0000256" key="2">
    <source>
        <dbReference type="ARBA" id="ARBA00022801"/>
    </source>
</evidence>
<evidence type="ECO:0000256" key="1">
    <source>
        <dbReference type="ARBA" id="ARBA00001968"/>
    </source>
</evidence>
<accession>A0A248LDW5</accession>
<feature type="site" description="Important for substrate specificity" evidence="4">
    <location>
        <position position="15"/>
    </location>
</feature>
<comment type="catalytic activity">
    <reaction evidence="4">
        <text>UTP + H2O = UMP + diphosphate + H(+)</text>
        <dbReference type="Rhea" id="RHEA:29395"/>
        <dbReference type="ChEBI" id="CHEBI:15377"/>
        <dbReference type="ChEBI" id="CHEBI:15378"/>
        <dbReference type="ChEBI" id="CHEBI:33019"/>
        <dbReference type="ChEBI" id="CHEBI:46398"/>
        <dbReference type="ChEBI" id="CHEBI:57865"/>
        <dbReference type="EC" id="3.6.1.9"/>
    </reaction>
</comment>
<reference evidence="6" key="1">
    <citation type="submission" date="2017-06" db="EMBL/GenBank/DDBJ databases">
        <title>Whole genome sequence of Laribacter hongkongensis LHGZ1.</title>
        <authorList>
            <person name="Chen D."/>
            <person name="Wu H."/>
            <person name="Chen J."/>
        </authorList>
    </citation>
    <scope>NUCLEOTIDE SEQUENCE [LARGE SCALE GENOMIC DNA]</scope>
    <source>
        <strain evidence="6">LHGZ1</strain>
    </source>
</reference>
<dbReference type="EMBL" id="CP022115">
    <property type="protein sequence ID" value="ASJ22907.1"/>
    <property type="molecule type" value="Genomic_DNA"/>
</dbReference>
<evidence type="ECO:0000256" key="3">
    <source>
        <dbReference type="ARBA" id="ARBA00023080"/>
    </source>
</evidence>
<dbReference type="GO" id="GO:0036221">
    <property type="term" value="F:UTP diphosphatase activity"/>
    <property type="evidence" value="ECO:0007669"/>
    <property type="project" value="RHEA"/>
</dbReference>
<organism evidence="5 6">
    <name type="scientific">Laribacter hongkongensis</name>
    <dbReference type="NCBI Taxonomy" id="168471"/>
    <lineage>
        <taxon>Bacteria</taxon>
        <taxon>Pseudomonadati</taxon>
        <taxon>Pseudomonadota</taxon>
        <taxon>Betaproteobacteria</taxon>
        <taxon>Neisseriales</taxon>
        <taxon>Aquaspirillaceae</taxon>
        <taxon>Laribacter</taxon>
    </lineage>
</organism>
<sequence>MSAESVLYLASASPRRRELLQQLGFEPQRIVAPIDETRLAAETPRQYVERLAREKAAAGWYMLQQAGLPAHPVLAADTTVALGDEIFGKPVDAADARAMLLKLSGTTHEVLTAVAVRLDARTEVVLSVSQVTFAALTDGWIDAYIATGEPFDKAGGYGIQGLAGLFAQRLDGSFTGVMGLPLFETGRLLAAFGLDPLTRRGN</sequence>
<dbReference type="HAMAP" id="MF_00528">
    <property type="entry name" value="Maf"/>
    <property type="match status" value="1"/>
</dbReference>
<feature type="active site" description="Proton acceptor" evidence="4">
    <location>
        <position position="77"/>
    </location>
</feature>
<dbReference type="PIRSF" id="PIRSF006305">
    <property type="entry name" value="Maf"/>
    <property type="match status" value="1"/>
</dbReference>
<dbReference type="AlphaFoldDB" id="A0A248LDW5"/>
<name>A0A248LDW5_9NEIS</name>
<feature type="site" description="Important for substrate specificity" evidence="4">
    <location>
        <position position="160"/>
    </location>
</feature>
<dbReference type="GO" id="GO:0036218">
    <property type="term" value="F:dTTP diphosphatase activity"/>
    <property type="evidence" value="ECO:0007669"/>
    <property type="project" value="RHEA"/>
</dbReference>
<gene>
    <name evidence="5" type="primary">maf</name>
    <name evidence="5" type="ORF">LHGZ1_0076</name>
</gene>
<dbReference type="EC" id="3.6.1.9" evidence="4"/>
<dbReference type="NCBIfam" id="TIGR00172">
    <property type="entry name" value="maf"/>
    <property type="match status" value="1"/>
</dbReference>
<dbReference type="OrthoDB" id="9807767at2"/>
<comment type="function">
    <text evidence="4">Nucleoside triphosphate pyrophosphatase that hydrolyzes dTTP and UTP. May have a dual role in cell division arrest and in preventing the incorporation of modified nucleotides into cellular nucleic acids.</text>
</comment>
<keyword evidence="2 4" id="KW-0378">Hydrolase</keyword>
<dbReference type="InterPro" id="IPR029001">
    <property type="entry name" value="ITPase-like_fam"/>
</dbReference>
<dbReference type="Gene3D" id="3.90.950.10">
    <property type="match status" value="1"/>
</dbReference>
<dbReference type="RefSeq" id="WP_088859801.1">
    <property type="nucleotide sequence ID" value="NZ_CP022115.1"/>
</dbReference>
<keyword evidence="4" id="KW-0963">Cytoplasm</keyword>
<dbReference type="GO" id="GO:0005737">
    <property type="term" value="C:cytoplasm"/>
    <property type="evidence" value="ECO:0007669"/>
    <property type="project" value="UniProtKB-SubCell"/>
</dbReference>
<dbReference type="GO" id="GO:0009117">
    <property type="term" value="P:nucleotide metabolic process"/>
    <property type="evidence" value="ECO:0007669"/>
    <property type="project" value="UniProtKB-KW"/>
</dbReference>
<dbReference type="PANTHER" id="PTHR43213">
    <property type="entry name" value="BIFUNCTIONAL DTTP/UTP PYROPHOSPHATASE/METHYLTRANSFERASE PROTEIN-RELATED"/>
    <property type="match status" value="1"/>
</dbReference>
<evidence type="ECO:0000256" key="4">
    <source>
        <dbReference type="HAMAP-Rule" id="MF_00528"/>
    </source>
</evidence>
<comment type="catalytic activity">
    <reaction evidence="4">
        <text>dTTP + H2O = dTMP + diphosphate + H(+)</text>
        <dbReference type="Rhea" id="RHEA:28534"/>
        <dbReference type="ChEBI" id="CHEBI:15377"/>
        <dbReference type="ChEBI" id="CHEBI:15378"/>
        <dbReference type="ChEBI" id="CHEBI:33019"/>
        <dbReference type="ChEBI" id="CHEBI:37568"/>
        <dbReference type="ChEBI" id="CHEBI:63528"/>
        <dbReference type="EC" id="3.6.1.9"/>
    </reaction>
</comment>
<comment type="subcellular location">
    <subcellularLocation>
        <location evidence="4">Cytoplasm</location>
    </subcellularLocation>
</comment>
<evidence type="ECO:0000313" key="6">
    <source>
        <dbReference type="Proteomes" id="UP000197424"/>
    </source>
</evidence>
<feature type="site" description="Important for substrate specificity" evidence="4">
    <location>
        <position position="78"/>
    </location>
</feature>
<comment type="similarity">
    <text evidence="4">Belongs to the Maf family. YhdE subfamily.</text>
</comment>
<evidence type="ECO:0000313" key="5">
    <source>
        <dbReference type="EMBL" id="ASJ22907.1"/>
    </source>
</evidence>